<organism evidence="2 3">
    <name type="scientific">Prevotella histicola</name>
    <dbReference type="NCBI Taxonomy" id="470565"/>
    <lineage>
        <taxon>Bacteria</taxon>
        <taxon>Pseudomonadati</taxon>
        <taxon>Bacteroidota</taxon>
        <taxon>Bacteroidia</taxon>
        <taxon>Bacteroidales</taxon>
        <taxon>Prevotellaceae</taxon>
        <taxon>Prevotella</taxon>
    </lineage>
</organism>
<dbReference type="EMBL" id="JABZSQ010000164">
    <property type="protein sequence ID" value="MBF1415553.1"/>
    <property type="molecule type" value="Genomic_DNA"/>
</dbReference>
<feature type="chain" id="PRO_5037610892" evidence="1">
    <location>
        <begin position="22"/>
        <end position="161"/>
    </location>
</feature>
<dbReference type="Proteomes" id="UP000757461">
    <property type="component" value="Unassembled WGS sequence"/>
</dbReference>
<dbReference type="Pfam" id="PF15418">
    <property type="entry name" value="DUF4625"/>
    <property type="match status" value="1"/>
</dbReference>
<dbReference type="InterPro" id="IPR027829">
    <property type="entry name" value="DUF4625"/>
</dbReference>
<proteinExistence type="predicted"/>
<evidence type="ECO:0000313" key="2">
    <source>
        <dbReference type="EMBL" id="MBF1415553.1"/>
    </source>
</evidence>
<sequence>MRKILFSLTVAAALLTMVACTSNDDIVKDNELPVITDAGITANPVDCQVYSRGDVIPFRYRFTDNEELGNYNIEIHNNFDHHTHGTQKDNCNLDPKKNSKDYKKPWVYNQDFTIPRGDKAYDAKQDIQIPADIDTGDYHFVIRVTDQAGNQQLRSMPIKIK</sequence>
<protein>
    <submittedName>
        <fullName evidence="2">DUF4625 domain-containing protein</fullName>
    </submittedName>
</protein>
<feature type="signal peptide" evidence="1">
    <location>
        <begin position="1"/>
        <end position="21"/>
    </location>
</feature>
<keyword evidence="1" id="KW-0732">Signal</keyword>
<accession>A0A930I068</accession>
<evidence type="ECO:0000313" key="3">
    <source>
        <dbReference type="Proteomes" id="UP000757461"/>
    </source>
</evidence>
<dbReference type="AlphaFoldDB" id="A0A930I068"/>
<dbReference type="PROSITE" id="PS51257">
    <property type="entry name" value="PROKAR_LIPOPROTEIN"/>
    <property type="match status" value="1"/>
</dbReference>
<name>A0A930I068_9BACT</name>
<reference evidence="2" key="1">
    <citation type="submission" date="2020-04" db="EMBL/GenBank/DDBJ databases">
        <title>Deep metagenomics examines the oral microbiome during advanced dental caries in children, revealing novel taxa and co-occurrences with host molecules.</title>
        <authorList>
            <person name="Baker J.L."/>
            <person name="Morton J.T."/>
            <person name="Dinis M."/>
            <person name="Alvarez R."/>
            <person name="Tran N.C."/>
            <person name="Knight R."/>
            <person name="Edlund A."/>
        </authorList>
    </citation>
    <scope>NUCLEOTIDE SEQUENCE</scope>
    <source>
        <strain evidence="2">JCVI_25_bin.9</strain>
    </source>
</reference>
<gene>
    <name evidence="2" type="ORF">HXN33_08240</name>
</gene>
<comment type="caution">
    <text evidence="2">The sequence shown here is derived from an EMBL/GenBank/DDBJ whole genome shotgun (WGS) entry which is preliminary data.</text>
</comment>
<evidence type="ECO:0000256" key="1">
    <source>
        <dbReference type="SAM" id="SignalP"/>
    </source>
</evidence>